<gene>
    <name evidence="1" type="ORF">GGE60_003649</name>
</gene>
<proteinExistence type="predicted"/>
<sequence length="62" mass="6983">MLDHVTIGVSNFMKQRWRQAGETMDRQASGPIIIPTITALLSLIRWTQYRGRLSPAGDLNLS</sequence>
<protein>
    <submittedName>
        <fullName evidence="1">Uncharacterized protein</fullName>
    </submittedName>
</protein>
<dbReference type="EMBL" id="JACIIG010000009">
    <property type="protein sequence ID" value="MBB4569525.1"/>
    <property type="molecule type" value="Genomic_DNA"/>
</dbReference>
<comment type="caution">
    <text evidence="1">The sequence shown here is derived from an EMBL/GenBank/DDBJ whole genome shotgun (WGS) entry which is preliminary data.</text>
</comment>
<reference evidence="1 2" key="1">
    <citation type="submission" date="2020-08" db="EMBL/GenBank/DDBJ databases">
        <title>Genomic Encyclopedia of Type Strains, Phase IV (KMG-V): Genome sequencing to study the core and pangenomes of soil and plant-associated prokaryotes.</title>
        <authorList>
            <person name="Whitman W."/>
        </authorList>
    </citation>
    <scope>NUCLEOTIDE SEQUENCE [LARGE SCALE GENOMIC DNA]</scope>
    <source>
        <strain evidence="1 2">SEMIA 492</strain>
    </source>
</reference>
<evidence type="ECO:0000313" key="2">
    <source>
        <dbReference type="Proteomes" id="UP000543836"/>
    </source>
</evidence>
<organism evidence="1 2">
    <name type="scientific">Rhizobium leucaenae</name>
    <dbReference type="NCBI Taxonomy" id="29450"/>
    <lineage>
        <taxon>Bacteria</taxon>
        <taxon>Pseudomonadati</taxon>
        <taxon>Pseudomonadota</taxon>
        <taxon>Alphaproteobacteria</taxon>
        <taxon>Hyphomicrobiales</taxon>
        <taxon>Rhizobiaceae</taxon>
        <taxon>Rhizobium/Agrobacterium group</taxon>
        <taxon>Rhizobium</taxon>
    </lineage>
</organism>
<evidence type="ECO:0000313" key="1">
    <source>
        <dbReference type="EMBL" id="MBB4569525.1"/>
    </source>
</evidence>
<dbReference type="Proteomes" id="UP000543836">
    <property type="component" value="Unassembled WGS sequence"/>
</dbReference>
<name>A0A7W6ZVS0_9HYPH</name>
<keyword evidence="2" id="KW-1185">Reference proteome</keyword>
<dbReference type="AlphaFoldDB" id="A0A7W6ZVS0"/>
<accession>A0A7W6ZVS0</accession>